<name>A0AAN8BV44_9TELE</name>
<evidence type="ECO:0000313" key="2">
    <source>
        <dbReference type="EMBL" id="KAK5890823.1"/>
    </source>
</evidence>
<organism evidence="2 3">
    <name type="scientific">Champsocephalus esox</name>
    <name type="common">pike icefish</name>
    <dbReference type="NCBI Taxonomy" id="159716"/>
    <lineage>
        <taxon>Eukaryota</taxon>
        <taxon>Metazoa</taxon>
        <taxon>Chordata</taxon>
        <taxon>Craniata</taxon>
        <taxon>Vertebrata</taxon>
        <taxon>Euteleostomi</taxon>
        <taxon>Actinopterygii</taxon>
        <taxon>Neopterygii</taxon>
        <taxon>Teleostei</taxon>
        <taxon>Neoteleostei</taxon>
        <taxon>Acanthomorphata</taxon>
        <taxon>Eupercaria</taxon>
        <taxon>Perciformes</taxon>
        <taxon>Notothenioidei</taxon>
        <taxon>Channichthyidae</taxon>
        <taxon>Champsocephalus</taxon>
    </lineage>
</organism>
<keyword evidence="3" id="KW-1185">Reference proteome</keyword>
<dbReference type="EMBL" id="JAULUE010002056">
    <property type="protein sequence ID" value="KAK5890823.1"/>
    <property type="molecule type" value="Genomic_DNA"/>
</dbReference>
<feature type="region of interest" description="Disordered" evidence="1">
    <location>
        <begin position="77"/>
        <end position="110"/>
    </location>
</feature>
<comment type="caution">
    <text evidence="2">The sequence shown here is derived from an EMBL/GenBank/DDBJ whole genome shotgun (WGS) entry which is preliminary data.</text>
</comment>
<dbReference type="AlphaFoldDB" id="A0AAN8BV44"/>
<dbReference type="Proteomes" id="UP001335648">
    <property type="component" value="Unassembled WGS sequence"/>
</dbReference>
<gene>
    <name evidence="2" type="ORF">CesoFtcFv8_014306</name>
</gene>
<reference evidence="2 3" key="1">
    <citation type="journal article" date="2023" name="Mol. Biol. Evol.">
        <title>Genomics of Secondarily Temperate Adaptation in the Only Non-Antarctic Icefish.</title>
        <authorList>
            <person name="Rivera-Colon A.G."/>
            <person name="Rayamajhi N."/>
            <person name="Minhas B.F."/>
            <person name="Madrigal G."/>
            <person name="Bilyk K.T."/>
            <person name="Yoon V."/>
            <person name="Hune M."/>
            <person name="Gregory S."/>
            <person name="Cheng C.H.C."/>
            <person name="Catchen J.M."/>
        </authorList>
    </citation>
    <scope>NUCLEOTIDE SEQUENCE [LARGE SCALE GENOMIC DNA]</scope>
    <source>
        <strain evidence="2">JC2023a</strain>
    </source>
</reference>
<protein>
    <submittedName>
        <fullName evidence="2">Uncharacterized protein</fullName>
    </submittedName>
</protein>
<evidence type="ECO:0000256" key="1">
    <source>
        <dbReference type="SAM" id="MobiDB-lite"/>
    </source>
</evidence>
<proteinExistence type="predicted"/>
<evidence type="ECO:0000313" key="3">
    <source>
        <dbReference type="Proteomes" id="UP001335648"/>
    </source>
</evidence>
<accession>A0AAN8BV44</accession>
<sequence>MGSVVPQRDSAFIPFHSHPVLLSTSQSQRAASPRALSGWNSLEKAGHVFGAGTARIHAEPNVKHSLGRCEVNQQGKNNELRSCRYTGGGGEDDSLCPRVYEGRGGGSTVK</sequence>